<dbReference type="CDD" id="cd18579">
    <property type="entry name" value="ABC_6TM_ABCC_D1"/>
    <property type="match status" value="1"/>
</dbReference>
<keyword evidence="2" id="KW-0813">Transport</keyword>
<protein>
    <submittedName>
        <fullName evidence="13">Uncharacterized protein</fullName>
    </submittedName>
</protein>
<feature type="domain" description="ABC transporter" evidence="11">
    <location>
        <begin position="1141"/>
        <end position="1370"/>
    </location>
</feature>
<dbReference type="FunFam" id="1.20.1560.10:FF:000026">
    <property type="entry name" value="Multidrug resistance-associated protein lethal(2)03659"/>
    <property type="match status" value="1"/>
</dbReference>
<dbReference type="FunFam" id="1.20.1560.10:FF:000014">
    <property type="entry name" value="Multidrug resistance-associated protein member 4"/>
    <property type="match status" value="1"/>
</dbReference>
<evidence type="ECO:0000256" key="10">
    <source>
        <dbReference type="SAM" id="Phobius"/>
    </source>
</evidence>
<keyword evidence="3 10" id="KW-0812">Transmembrane</keyword>
<feature type="transmembrane region" description="Helical" evidence="10">
    <location>
        <begin position="333"/>
        <end position="357"/>
    </location>
</feature>
<feature type="domain" description="ABC transmembrane type-1" evidence="12">
    <location>
        <begin position="119"/>
        <end position="391"/>
    </location>
</feature>
<feature type="domain" description="ABC transporter" evidence="11">
    <location>
        <begin position="444"/>
        <end position="689"/>
    </location>
</feature>
<dbReference type="InterPro" id="IPR003593">
    <property type="entry name" value="AAA+_ATPase"/>
</dbReference>
<evidence type="ECO:0000313" key="14">
    <source>
        <dbReference type="Proteomes" id="UP000729913"/>
    </source>
</evidence>
<dbReference type="InterPro" id="IPR017871">
    <property type="entry name" value="ABC_transporter-like_CS"/>
</dbReference>
<evidence type="ECO:0000256" key="2">
    <source>
        <dbReference type="ARBA" id="ARBA00022448"/>
    </source>
</evidence>
<dbReference type="GO" id="GO:0140359">
    <property type="term" value="F:ABC-type transporter activity"/>
    <property type="evidence" value="ECO:0007669"/>
    <property type="project" value="InterPro"/>
</dbReference>
<dbReference type="GO" id="GO:0016020">
    <property type="term" value="C:membrane"/>
    <property type="evidence" value="ECO:0007669"/>
    <property type="project" value="UniProtKB-SubCell"/>
</dbReference>
<feature type="transmembrane region" description="Helical" evidence="10">
    <location>
        <begin position="960"/>
        <end position="980"/>
    </location>
</feature>
<dbReference type="PANTHER" id="PTHR24223">
    <property type="entry name" value="ATP-BINDING CASSETTE SUB-FAMILY C"/>
    <property type="match status" value="1"/>
</dbReference>
<keyword evidence="6" id="KW-0067">ATP-binding</keyword>
<dbReference type="InterPro" id="IPR044726">
    <property type="entry name" value="ABCC_6TM_D2"/>
</dbReference>
<feature type="transmembrane region" description="Helical" evidence="10">
    <location>
        <begin position="221"/>
        <end position="243"/>
    </location>
</feature>
<dbReference type="CDD" id="cd03250">
    <property type="entry name" value="ABCC_MRP_domain1"/>
    <property type="match status" value="1"/>
</dbReference>
<feature type="transmembrane region" description="Helical" evidence="10">
    <location>
        <begin position="148"/>
        <end position="172"/>
    </location>
</feature>
<feature type="transmembrane region" description="Helical" evidence="10">
    <location>
        <begin position="932"/>
        <end position="954"/>
    </location>
</feature>
<dbReference type="GO" id="GO:0005524">
    <property type="term" value="F:ATP binding"/>
    <property type="evidence" value="ECO:0007669"/>
    <property type="project" value="UniProtKB-KW"/>
</dbReference>
<dbReference type="GO" id="GO:0016887">
    <property type="term" value="F:ATP hydrolysis activity"/>
    <property type="evidence" value="ECO:0007669"/>
    <property type="project" value="InterPro"/>
</dbReference>
<feature type="transmembrane region" description="Helical" evidence="10">
    <location>
        <begin position="862"/>
        <end position="884"/>
    </location>
</feature>
<evidence type="ECO:0000259" key="12">
    <source>
        <dbReference type="PROSITE" id="PS50929"/>
    </source>
</evidence>
<dbReference type="PROSITE" id="PS50893">
    <property type="entry name" value="ABC_TRANSPORTER_2"/>
    <property type="match status" value="2"/>
</dbReference>
<dbReference type="EMBL" id="JAAOIC020000016">
    <property type="protein sequence ID" value="KAG8041562.1"/>
    <property type="molecule type" value="Genomic_DNA"/>
</dbReference>
<evidence type="ECO:0000256" key="3">
    <source>
        <dbReference type="ARBA" id="ARBA00022692"/>
    </source>
</evidence>
<dbReference type="SMART" id="SM00382">
    <property type="entry name" value="AAA"/>
    <property type="match status" value="2"/>
</dbReference>
<sequence>MTKKTGSDKLRRNPIEKANPLSRLFFWWTLGLFKRGARNGITMDDLYTPLPADKSQTLTDILERAWDDELKKLEPNKTQNNDDNNKKKPAKPSLLRALIRTFWMKFAAIGVLQVFEQLVLFNLQPIIQSWVISYFGAKNENSMTQSEALSWAVALIIVTLGITLIIHHTNFFGEILGMRMRLACCSLVYRKSLKLSKTALDDTPAGQVVNLLSNDVNRFDLLPVLFNYLWITPLQIIVIGYIIWRSIGIYTLVGYGMLFLITFPMQGYVGIVSGKLRNVTAKLTDRRVQLMSELIAGIQVVKMYAWEIPFNKIVTQTRLNEIKQIHRSNNIRGLYSSLSEFTQKAMLFMTLVIFIMVDDNPITPGVTFQLSIYYSTLQLLMTIFFPISIISLIQGIIAVQRIEEFLLLEEVKGSAEVEDKKELEVPAIEDKNSEKKSNPGAVAVKLNKVSANWKFGQLPPTLYDVSLKINGGELCTLVGPVGSGKSSFLNLLLQELPIGAGTIGLFQFSDGESTEAKSQSGFIQDNPKMKISYASQDPWLFTGTVRENILFGLEYDDTRYQEVTKVCSLLRDFKHLPNGDLTTVGERGASLSGGQRARVNLARAIYRRADLYLLDDPLSAVDARVARRLFKDCILEYLKGKTRILVTHQLNYLKQADTIAVLERGSIKHHGTFDTLIQTSSVFNNMLNALKKNEEEKETETVVEAAKEESSDKQETEVASEKNNFFRRAKTRMSQISIRSHDSYKFMVNEDADEVNLKNTIPDEVKGEGFISKEIYFRYFHEGGGIIGCLLLVLMFILTQVAAVGVDQWMTFWTTLETFRPCIQSAGGVCPGAVRESNALINNTILSSLLDSDGLLPAETAVYIYLALLITFVTLSMSRARFLIWVGMRAARKLHNQMFSNLLQATMYFFNTNPSGRLLNRFSKDVGAMDDLLLQFIIEASLILMEVLGILINIITVNVWMLGITIIVGIIFYFLTFYYLKSAQDVKRLEGIAKSPVFTHVVTTMNGLTTIRSRGKDVQLMLRNEFDRYQDDHTGAWYLVIASGTAFGFSIDLVACTFIAVLCFLLILINPENTFGASVGLAISQSLALTGMLQHGVKQATQVQSQMTAVERIIQYTNLPKEGPIESSKPLPENWPSKGRIQWKNVYLSYKKDDPAVLKNIDLMIEAGWKVGVVGRTGAGKSSLISALFRLVDDGLEGQIIIDGLDTKTVGLRDLRSSISIIPQEPVLFSETLRYNLDPFRKYTDIEIWDALREVELSNLALDQWVTEGGTNFSVGQRQLICLARALLRNNRILVLDEATANIDSRTDALIQRAIRSKFADCTVITIAHRLNTIINSNRILVMDNGCAAEFDTPYELLIEKPDSIFAKMVEQTGPSMTAKILHEVMEFHNQRSAHDTNDSPAVDDLDLSSDDTKL</sequence>
<dbReference type="InterPro" id="IPR050173">
    <property type="entry name" value="ABC_transporter_C-like"/>
</dbReference>
<feature type="compositionally biased region" description="Acidic residues" evidence="9">
    <location>
        <begin position="1402"/>
        <end position="1415"/>
    </location>
</feature>
<feature type="domain" description="ABC transmembrane type-1" evidence="12">
    <location>
        <begin position="790"/>
        <end position="1105"/>
    </location>
</feature>
<dbReference type="PROSITE" id="PS50929">
    <property type="entry name" value="ABC_TM1F"/>
    <property type="match status" value="2"/>
</dbReference>
<evidence type="ECO:0000313" key="13">
    <source>
        <dbReference type="EMBL" id="KAG8041562.1"/>
    </source>
</evidence>
<comment type="subcellular location">
    <subcellularLocation>
        <location evidence="1">Membrane</location>
        <topology evidence="1">Multi-pass membrane protein</topology>
    </subcellularLocation>
</comment>
<dbReference type="CDD" id="cd03244">
    <property type="entry name" value="ABCC_MRP_domain2"/>
    <property type="match status" value="1"/>
</dbReference>
<evidence type="ECO:0000256" key="4">
    <source>
        <dbReference type="ARBA" id="ARBA00022737"/>
    </source>
</evidence>
<evidence type="ECO:0000256" key="7">
    <source>
        <dbReference type="ARBA" id="ARBA00022989"/>
    </source>
</evidence>
<reference evidence="13" key="1">
    <citation type="submission" date="2020-03" db="EMBL/GenBank/DDBJ databases">
        <authorList>
            <person name="Chebbi M.A."/>
            <person name="Drezen J.M."/>
        </authorList>
    </citation>
    <scope>NUCLEOTIDE SEQUENCE</scope>
    <source>
        <tissue evidence="13">Whole body</tissue>
    </source>
</reference>
<dbReference type="OrthoDB" id="6500128at2759"/>
<evidence type="ECO:0000256" key="9">
    <source>
        <dbReference type="SAM" id="MobiDB-lite"/>
    </source>
</evidence>
<dbReference type="FunFam" id="3.40.50.300:FF:000163">
    <property type="entry name" value="Multidrug resistance-associated protein member 4"/>
    <property type="match status" value="1"/>
</dbReference>
<dbReference type="CDD" id="cd18580">
    <property type="entry name" value="ABC_6TM_ABCC_D2"/>
    <property type="match status" value="1"/>
</dbReference>
<feature type="transmembrane region" description="Helical" evidence="10">
    <location>
        <begin position="377"/>
        <end position="399"/>
    </location>
</feature>
<keyword evidence="8 10" id="KW-0472">Membrane</keyword>
<evidence type="ECO:0000256" key="6">
    <source>
        <dbReference type="ARBA" id="ARBA00022840"/>
    </source>
</evidence>
<proteinExistence type="predicted"/>
<keyword evidence="14" id="KW-1185">Reference proteome</keyword>
<keyword evidence="7 10" id="KW-1133">Transmembrane helix</keyword>
<feature type="region of interest" description="Disordered" evidence="9">
    <location>
        <begin position="1391"/>
        <end position="1415"/>
    </location>
</feature>
<comment type="caution">
    <text evidence="13">The sequence shown here is derived from an EMBL/GenBank/DDBJ whole genome shotgun (WGS) entry which is preliminary data.</text>
</comment>
<gene>
    <name evidence="13" type="ORF">G9C98_002855</name>
</gene>
<keyword evidence="4" id="KW-0677">Repeat</keyword>
<dbReference type="Pfam" id="PF00664">
    <property type="entry name" value="ABC_membrane"/>
    <property type="match status" value="2"/>
</dbReference>
<dbReference type="Pfam" id="PF00005">
    <property type="entry name" value="ABC_tran"/>
    <property type="match status" value="2"/>
</dbReference>
<feature type="transmembrane region" description="Helical" evidence="10">
    <location>
        <begin position="249"/>
        <end position="272"/>
    </location>
</feature>
<dbReference type="InterPro" id="IPR044746">
    <property type="entry name" value="ABCC_6TM_D1"/>
</dbReference>
<dbReference type="InterPro" id="IPR011527">
    <property type="entry name" value="ABC1_TM_dom"/>
</dbReference>
<evidence type="ECO:0000256" key="5">
    <source>
        <dbReference type="ARBA" id="ARBA00022741"/>
    </source>
</evidence>
<dbReference type="Proteomes" id="UP000729913">
    <property type="component" value="Unassembled WGS sequence"/>
</dbReference>
<organism evidence="13 14">
    <name type="scientific">Cotesia typhae</name>
    <dbReference type="NCBI Taxonomy" id="2053667"/>
    <lineage>
        <taxon>Eukaryota</taxon>
        <taxon>Metazoa</taxon>
        <taxon>Ecdysozoa</taxon>
        <taxon>Arthropoda</taxon>
        <taxon>Hexapoda</taxon>
        <taxon>Insecta</taxon>
        <taxon>Pterygota</taxon>
        <taxon>Neoptera</taxon>
        <taxon>Endopterygota</taxon>
        <taxon>Hymenoptera</taxon>
        <taxon>Apocrita</taxon>
        <taxon>Ichneumonoidea</taxon>
        <taxon>Braconidae</taxon>
        <taxon>Microgastrinae</taxon>
        <taxon>Cotesia</taxon>
    </lineage>
</organism>
<feature type="transmembrane region" description="Helical" evidence="10">
    <location>
        <begin position="1036"/>
        <end position="1069"/>
    </location>
</feature>
<feature type="transmembrane region" description="Helical" evidence="10">
    <location>
        <begin position="783"/>
        <end position="806"/>
    </location>
</feature>
<dbReference type="InterPro" id="IPR003439">
    <property type="entry name" value="ABC_transporter-like_ATP-bd"/>
</dbReference>
<evidence type="ECO:0000256" key="1">
    <source>
        <dbReference type="ARBA" id="ARBA00004141"/>
    </source>
</evidence>
<dbReference type="FunFam" id="3.40.50.300:FF:000973">
    <property type="entry name" value="Multidrug resistance-associated protein 4"/>
    <property type="match status" value="1"/>
</dbReference>
<reference evidence="13" key="2">
    <citation type="submission" date="2021-04" db="EMBL/GenBank/DDBJ databases">
        <title>Genome-wide patterns of bracovirus chromosomal integration into multiple host tissues during parasitism.</title>
        <authorList>
            <person name="Chebbi M.A.C."/>
        </authorList>
    </citation>
    <scope>NUCLEOTIDE SEQUENCE</scope>
    <source>
        <tissue evidence="13">Whole body</tissue>
    </source>
</reference>
<accession>A0A8J5R4I1</accession>
<name>A0A8J5R4I1_9HYME</name>
<keyword evidence="5" id="KW-0547">Nucleotide-binding</keyword>
<evidence type="ECO:0000259" key="11">
    <source>
        <dbReference type="PROSITE" id="PS50893"/>
    </source>
</evidence>
<dbReference type="PROSITE" id="PS00211">
    <property type="entry name" value="ABC_TRANSPORTER_1"/>
    <property type="match status" value="2"/>
</dbReference>
<evidence type="ECO:0000256" key="8">
    <source>
        <dbReference type="ARBA" id="ARBA00023136"/>
    </source>
</evidence>